<name>A0ABS4YKA9_9MICO</name>
<sequence>MSELTLVALRLGFVLALWVFVIVVVLVLRNDLFGTTVVNRSSKDPRRDRRPASGPVGGAAGSPGTDPAALRTDPEVTATAMVVTAGPLRGTSLTLGSTPILIGRAPECTLVLDDDYASNRHARVFQREGEWIVEDLGSTNGTLVSGRRIEGAVPFRPGAQVRIGRTEIELRRGPR</sequence>
<dbReference type="Pfam" id="PF00498">
    <property type="entry name" value="FHA"/>
    <property type="match status" value="1"/>
</dbReference>
<reference evidence="5 6" key="1">
    <citation type="submission" date="2021-03" db="EMBL/GenBank/DDBJ databases">
        <title>Sequencing the genomes of 1000 actinobacteria strains.</title>
        <authorList>
            <person name="Klenk H.-P."/>
        </authorList>
    </citation>
    <scope>NUCLEOTIDE SEQUENCE [LARGE SCALE GENOMIC DNA]</scope>
    <source>
        <strain evidence="5 6">DSM 14564</strain>
    </source>
</reference>
<evidence type="ECO:0000313" key="5">
    <source>
        <dbReference type="EMBL" id="MBP2408920.1"/>
    </source>
</evidence>
<proteinExistence type="predicted"/>
<keyword evidence="3" id="KW-1133">Transmembrane helix</keyword>
<keyword evidence="6" id="KW-1185">Reference proteome</keyword>
<dbReference type="SUPFAM" id="SSF49879">
    <property type="entry name" value="SMAD/FHA domain"/>
    <property type="match status" value="1"/>
</dbReference>
<dbReference type="InterPro" id="IPR050923">
    <property type="entry name" value="Cell_Proc_Reg/RNA_Proc"/>
</dbReference>
<dbReference type="RefSeq" id="WP_209890077.1">
    <property type="nucleotide sequence ID" value="NZ_BAAAJV010000005.1"/>
</dbReference>
<feature type="region of interest" description="Disordered" evidence="2">
    <location>
        <begin position="39"/>
        <end position="71"/>
    </location>
</feature>
<dbReference type="Proteomes" id="UP000698222">
    <property type="component" value="Unassembled WGS sequence"/>
</dbReference>
<feature type="compositionally biased region" description="Basic and acidic residues" evidence="2">
    <location>
        <begin position="41"/>
        <end position="51"/>
    </location>
</feature>
<keyword evidence="3" id="KW-0812">Transmembrane</keyword>
<dbReference type="EMBL" id="JAGIOC010000001">
    <property type="protein sequence ID" value="MBP2408920.1"/>
    <property type="molecule type" value="Genomic_DNA"/>
</dbReference>
<gene>
    <name evidence="5" type="ORF">JOF44_001823</name>
</gene>
<feature type="transmembrane region" description="Helical" evidence="3">
    <location>
        <begin position="6"/>
        <end position="28"/>
    </location>
</feature>
<evidence type="ECO:0000313" key="6">
    <source>
        <dbReference type="Proteomes" id="UP000698222"/>
    </source>
</evidence>
<evidence type="ECO:0000256" key="2">
    <source>
        <dbReference type="SAM" id="MobiDB-lite"/>
    </source>
</evidence>
<evidence type="ECO:0000256" key="1">
    <source>
        <dbReference type="ARBA" id="ARBA00022553"/>
    </source>
</evidence>
<keyword evidence="1" id="KW-0597">Phosphoprotein</keyword>
<evidence type="ECO:0000259" key="4">
    <source>
        <dbReference type="PROSITE" id="PS50006"/>
    </source>
</evidence>
<dbReference type="InterPro" id="IPR000253">
    <property type="entry name" value="FHA_dom"/>
</dbReference>
<dbReference type="SMART" id="SM00240">
    <property type="entry name" value="FHA"/>
    <property type="match status" value="1"/>
</dbReference>
<organism evidence="5 6">
    <name type="scientific">Brachybacterium fresconis</name>
    <dbReference type="NCBI Taxonomy" id="173363"/>
    <lineage>
        <taxon>Bacteria</taxon>
        <taxon>Bacillati</taxon>
        <taxon>Actinomycetota</taxon>
        <taxon>Actinomycetes</taxon>
        <taxon>Micrococcales</taxon>
        <taxon>Dermabacteraceae</taxon>
        <taxon>Brachybacterium</taxon>
    </lineage>
</organism>
<accession>A0ABS4YKA9</accession>
<evidence type="ECO:0000256" key="3">
    <source>
        <dbReference type="SAM" id="Phobius"/>
    </source>
</evidence>
<dbReference type="InterPro" id="IPR008984">
    <property type="entry name" value="SMAD_FHA_dom_sf"/>
</dbReference>
<comment type="caution">
    <text evidence="5">The sequence shown here is derived from an EMBL/GenBank/DDBJ whole genome shotgun (WGS) entry which is preliminary data.</text>
</comment>
<keyword evidence="3" id="KW-0472">Membrane</keyword>
<feature type="domain" description="FHA" evidence="4">
    <location>
        <begin position="100"/>
        <end position="149"/>
    </location>
</feature>
<dbReference type="PANTHER" id="PTHR23308">
    <property type="entry name" value="NUCLEAR INHIBITOR OF PROTEIN PHOSPHATASE-1"/>
    <property type="match status" value="1"/>
</dbReference>
<protein>
    <submittedName>
        <fullName evidence="5">PSer/pThr/pTyr-binding forkhead associated (FHA) protein</fullName>
    </submittedName>
</protein>
<dbReference type="Gene3D" id="2.60.200.20">
    <property type="match status" value="1"/>
</dbReference>
<dbReference type="PROSITE" id="PS50006">
    <property type="entry name" value="FHA_DOMAIN"/>
    <property type="match status" value="1"/>
</dbReference>